<evidence type="ECO:0000259" key="8">
    <source>
        <dbReference type="PROSITE" id="PS50048"/>
    </source>
</evidence>
<dbReference type="PROSITE" id="PS00463">
    <property type="entry name" value="ZN2_CY6_FUNGAL_1"/>
    <property type="match status" value="1"/>
</dbReference>
<gene>
    <name evidence="9" type="ORF">NLU13_3992</name>
</gene>
<comment type="caution">
    <text evidence="9">The sequence shown here is derived from an EMBL/GenBank/DDBJ whole genome shotgun (WGS) entry which is preliminary data.</text>
</comment>
<keyword evidence="6" id="KW-0539">Nucleus</keyword>
<evidence type="ECO:0000256" key="1">
    <source>
        <dbReference type="ARBA" id="ARBA00004123"/>
    </source>
</evidence>
<feature type="region of interest" description="Disordered" evidence="7">
    <location>
        <begin position="38"/>
        <end position="59"/>
    </location>
</feature>
<dbReference type="PANTHER" id="PTHR47540:SF6">
    <property type="entry name" value="ZN(II)2CYS6 TRANSCRIPTION FACTOR (EUROFUNG)"/>
    <property type="match status" value="1"/>
</dbReference>
<name>A0AA39GKL1_SARSR</name>
<dbReference type="GO" id="GO:0045944">
    <property type="term" value="P:positive regulation of transcription by RNA polymerase II"/>
    <property type="evidence" value="ECO:0007669"/>
    <property type="project" value="TreeGrafter"/>
</dbReference>
<keyword evidence="10" id="KW-1185">Reference proteome</keyword>
<evidence type="ECO:0000256" key="5">
    <source>
        <dbReference type="ARBA" id="ARBA00023163"/>
    </source>
</evidence>
<feature type="region of interest" description="Disordered" evidence="7">
    <location>
        <begin position="1"/>
        <end position="24"/>
    </location>
</feature>
<dbReference type="Gene3D" id="4.10.240.10">
    <property type="entry name" value="Zn(2)-C6 fungal-type DNA-binding domain"/>
    <property type="match status" value="1"/>
</dbReference>
<dbReference type="GO" id="GO:0008270">
    <property type="term" value="F:zinc ion binding"/>
    <property type="evidence" value="ECO:0007669"/>
    <property type="project" value="InterPro"/>
</dbReference>
<keyword evidence="4" id="KW-0238">DNA-binding</keyword>
<dbReference type="GO" id="GO:0045122">
    <property type="term" value="P:aflatoxin biosynthetic process"/>
    <property type="evidence" value="ECO:0007669"/>
    <property type="project" value="InterPro"/>
</dbReference>
<dbReference type="Proteomes" id="UP001175261">
    <property type="component" value="Unassembled WGS sequence"/>
</dbReference>
<sequence length="661" mass="70854">MTASSSLRNHSGTAIPTAREKTVHGACEAGTRAICETSSTRSNLNQESQAGKPSAKGPRLRSACDGCHAAKTRCTGGNPCARCVREDVQCHYSYMSKLGKPKGSLNKKTIQRLQQFMTLEPPDCSQGQPHWQCANLSLQRRQQQRHPSRQSAASSERVNKDSTSANAGKPVSTADCPASTNSTTGGNTITVAPVETQIIVDPALNHVPISYSPVPSAVTASNSSCQVQQFQNTTSQTAGPSEKQPQTLGLNQPTENDAEASDVLLSAMLSPSMSLMSPNYDHLMGEDWSPSMTDYLDLLNENGGTAGHLDLNAAPREHDLANSQTNSHAEACFWTTPIQDKEATVEEASRPASSCSPRLALERVQAGLRDTAAPDIGQSSIGSKGDSVSIAQTVEKDSLGRSGSFGGVSAQAEQDQSDQSLAPSWRTESSFPLTAGRSLASEASSSSATSLGCNCFSSVSDCLCQLQDAGAGSGGGGGGAKARGAAGSRQAAQPIDVLLMRIQRSIPTVRSLLSCECCMHDSHCLLLANMVLARLLCWVQASVAEHSKGGTEADGDDEGKGQRELGREQQHWQNCRYRMLPAHVQLGTYTATRELGYRITRVLLQMHCAEVKRAASEFYRRAQQMDYDQPDRSYLLSKARHLQTELKWLTEEVCRTEDGMP</sequence>
<dbReference type="PANTHER" id="PTHR47540">
    <property type="entry name" value="THIAMINE REPRESSIBLE GENES REGULATORY PROTEIN THI5"/>
    <property type="match status" value="1"/>
</dbReference>
<dbReference type="InterPro" id="IPR013700">
    <property type="entry name" value="AflR"/>
</dbReference>
<evidence type="ECO:0000313" key="10">
    <source>
        <dbReference type="Proteomes" id="UP001175261"/>
    </source>
</evidence>
<dbReference type="InterPro" id="IPR001138">
    <property type="entry name" value="Zn2Cys6_DnaBD"/>
</dbReference>
<comment type="subcellular location">
    <subcellularLocation>
        <location evidence="1">Nucleus</location>
    </subcellularLocation>
</comment>
<organism evidence="9 10">
    <name type="scientific">Sarocladium strictum</name>
    <name type="common">Black bundle disease fungus</name>
    <name type="synonym">Acremonium strictum</name>
    <dbReference type="NCBI Taxonomy" id="5046"/>
    <lineage>
        <taxon>Eukaryota</taxon>
        <taxon>Fungi</taxon>
        <taxon>Dikarya</taxon>
        <taxon>Ascomycota</taxon>
        <taxon>Pezizomycotina</taxon>
        <taxon>Sordariomycetes</taxon>
        <taxon>Hypocreomycetidae</taxon>
        <taxon>Hypocreales</taxon>
        <taxon>Sarocladiaceae</taxon>
        <taxon>Sarocladium</taxon>
    </lineage>
</organism>
<dbReference type="InterPro" id="IPR051711">
    <property type="entry name" value="Stress_Response_Reg"/>
</dbReference>
<evidence type="ECO:0000313" key="9">
    <source>
        <dbReference type="EMBL" id="KAK0387747.1"/>
    </source>
</evidence>
<accession>A0AA39GKL1</accession>
<protein>
    <recommendedName>
        <fullName evidence="8">Zn(2)-C6 fungal-type domain-containing protein</fullName>
    </recommendedName>
</protein>
<dbReference type="SUPFAM" id="SSF57701">
    <property type="entry name" value="Zn2/Cys6 DNA-binding domain"/>
    <property type="match status" value="1"/>
</dbReference>
<feature type="compositionally biased region" description="Low complexity" evidence="7">
    <location>
        <begin position="409"/>
        <end position="420"/>
    </location>
</feature>
<proteinExistence type="predicted"/>
<feature type="compositionally biased region" description="Polar residues" evidence="7">
    <location>
        <begin position="1"/>
        <end position="14"/>
    </location>
</feature>
<dbReference type="Pfam" id="PF08493">
    <property type="entry name" value="AflR"/>
    <property type="match status" value="1"/>
</dbReference>
<dbReference type="CDD" id="cd00067">
    <property type="entry name" value="GAL4"/>
    <property type="match status" value="1"/>
</dbReference>
<keyword evidence="3" id="KW-0805">Transcription regulation</keyword>
<feature type="region of interest" description="Disordered" evidence="7">
    <location>
        <begin position="229"/>
        <end position="255"/>
    </location>
</feature>
<feature type="domain" description="Zn(2)-C6 fungal-type" evidence="8">
    <location>
        <begin position="63"/>
        <end position="92"/>
    </location>
</feature>
<evidence type="ECO:0000256" key="7">
    <source>
        <dbReference type="SAM" id="MobiDB-lite"/>
    </source>
</evidence>
<dbReference type="PROSITE" id="PS50048">
    <property type="entry name" value="ZN2_CY6_FUNGAL_2"/>
    <property type="match status" value="1"/>
</dbReference>
<evidence type="ECO:0000256" key="6">
    <source>
        <dbReference type="ARBA" id="ARBA00023242"/>
    </source>
</evidence>
<feature type="compositionally biased region" description="Polar residues" evidence="7">
    <location>
        <begin position="38"/>
        <end position="51"/>
    </location>
</feature>
<evidence type="ECO:0000256" key="2">
    <source>
        <dbReference type="ARBA" id="ARBA00022723"/>
    </source>
</evidence>
<keyword evidence="5" id="KW-0804">Transcription</keyword>
<dbReference type="AlphaFoldDB" id="A0AA39GKL1"/>
<dbReference type="Pfam" id="PF00172">
    <property type="entry name" value="Zn_clus"/>
    <property type="match status" value="1"/>
</dbReference>
<keyword evidence="2" id="KW-0479">Metal-binding</keyword>
<feature type="region of interest" description="Disordered" evidence="7">
    <location>
        <begin position="399"/>
        <end position="427"/>
    </location>
</feature>
<evidence type="ECO:0000256" key="4">
    <source>
        <dbReference type="ARBA" id="ARBA00023125"/>
    </source>
</evidence>
<dbReference type="SMART" id="SM00066">
    <property type="entry name" value="GAL4"/>
    <property type="match status" value="1"/>
</dbReference>
<dbReference type="GO" id="GO:0005634">
    <property type="term" value="C:nucleus"/>
    <property type="evidence" value="ECO:0007669"/>
    <property type="project" value="UniProtKB-SubCell"/>
</dbReference>
<dbReference type="EMBL" id="JAPDFR010000003">
    <property type="protein sequence ID" value="KAK0387747.1"/>
    <property type="molecule type" value="Genomic_DNA"/>
</dbReference>
<dbReference type="GO" id="GO:0000981">
    <property type="term" value="F:DNA-binding transcription factor activity, RNA polymerase II-specific"/>
    <property type="evidence" value="ECO:0007669"/>
    <property type="project" value="InterPro"/>
</dbReference>
<reference evidence="9" key="1">
    <citation type="submission" date="2022-10" db="EMBL/GenBank/DDBJ databases">
        <title>Determination and structural analysis of whole genome sequence of Sarocladium strictum F4-1.</title>
        <authorList>
            <person name="Hu L."/>
            <person name="Jiang Y."/>
        </authorList>
    </citation>
    <scope>NUCLEOTIDE SEQUENCE</scope>
    <source>
        <strain evidence="9">F4-1</strain>
    </source>
</reference>
<feature type="region of interest" description="Disordered" evidence="7">
    <location>
        <begin position="138"/>
        <end position="187"/>
    </location>
</feature>
<dbReference type="GO" id="GO:0043565">
    <property type="term" value="F:sequence-specific DNA binding"/>
    <property type="evidence" value="ECO:0007669"/>
    <property type="project" value="TreeGrafter"/>
</dbReference>
<dbReference type="InterPro" id="IPR036864">
    <property type="entry name" value="Zn2-C6_fun-type_DNA-bd_sf"/>
</dbReference>
<evidence type="ECO:0000256" key="3">
    <source>
        <dbReference type="ARBA" id="ARBA00023015"/>
    </source>
</evidence>